<feature type="domain" description="Cobalamin-independent methionine synthase MetE C-terminal/archaeal" evidence="1">
    <location>
        <begin position="109"/>
        <end position="330"/>
    </location>
</feature>
<evidence type="ECO:0000313" key="2">
    <source>
        <dbReference type="EMBL" id="QVT80948.1"/>
    </source>
</evidence>
<dbReference type="InterPro" id="IPR038071">
    <property type="entry name" value="UROD/MetE-like_sf"/>
</dbReference>
<dbReference type="Pfam" id="PF01717">
    <property type="entry name" value="Meth_synt_2"/>
    <property type="match status" value="1"/>
</dbReference>
<sequence length="334" mass="34490">MTHATAVGSMPGEDQRSFDHAVGLVLGELVGQLPHLPEVPGRGAGAAMTGRALALVAELGADLQPAGWRLTGQGASGVDQRRARSLVGQDLDSLEEQAQGLTGAFKIQVTGPWTLAATVERPRGDAVLGDHGARRELAQALAEGLVDHVADVRRRLPGVERLVVQVDEPALPSVLGGRVPTASGLHRHRSVDLPEASDTLAAVLAAVVAAGGEPWVHACAPRTPLDLLRGAGARGLVVDLDQLAAEDHDQLGEALEAGESVVLGVLPPTDPATRPSDKDVTARVERWLEMLGLDPEVVGDQLGVSPSCGLAGASAGWARDALRLAAATARNLTP</sequence>
<gene>
    <name evidence="2" type="ORF">ENKNEFLB_03349</name>
</gene>
<keyword evidence="3" id="KW-1185">Reference proteome</keyword>
<dbReference type="InterPro" id="IPR002629">
    <property type="entry name" value="Met_Synth_C/arc"/>
</dbReference>
<dbReference type="Proteomes" id="UP000679307">
    <property type="component" value="Chromosome"/>
</dbReference>
<dbReference type="SUPFAM" id="SSF51726">
    <property type="entry name" value="UROD/MetE-like"/>
    <property type="match status" value="1"/>
</dbReference>
<reference evidence="2 3" key="1">
    <citation type="submission" date="2021-05" db="EMBL/GenBank/DDBJ databases">
        <title>Complete genome of Nocardioides aquaticus KCTC 9944T isolated from meromictic and hypersaline Ekho Lake, Antarctica.</title>
        <authorList>
            <person name="Hwang K."/>
            <person name="Kim K.M."/>
            <person name="Choe H."/>
        </authorList>
    </citation>
    <scope>NUCLEOTIDE SEQUENCE [LARGE SCALE GENOMIC DNA]</scope>
    <source>
        <strain evidence="2 3">KCTC 9944</strain>
    </source>
</reference>
<protein>
    <recommendedName>
        <fullName evidence="1">Cobalamin-independent methionine synthase MetE C-terminal/archaeal domain-containing protein</fullName>
    </recommendedName>
</protein>
<name>A0ABX8EP55_9ACTN</name>
<proteinExistence type="predicted"/>
<accession>A0ABX8EP55</accession>
<organism evidence="2 3">
    <name type="scientific">Nocardioides aquaticus</name>
    <dbReference type="NCBI Taxonomy" id="160826"/>
    <lineage>
        <taxon>Bacteria</taxon>
        <taxon>Bacillati</taxon>
        <taxon>Actinomycetota</taxon>
        <taxon>Actinomycetes</taxon>
        <taxon>Propionibacteriales</taxon>
        <taxon>Nocardioidaceae</taxon>
        <taxon>Nocardioides</taxon>
    </lineage>
</organism>
<dbReference type="EMBL" id="CP075371">
    <property type="protein sequence ID" value="QVT80948.1"/>
    <property type="molecule type" value="Genomic_DNA"/>
</dbReference>
<dbReference type="Gene3D" id="3.20.20.210">
    <property type="match status" value="1"/>
</dbReference>
<evidence type="ECO:0000259" key="1">
    <source>
        <dbReference type="Pfam" id="PF01717"/>
    </source>
</evidence>
<evidence type="ECO:0000313" key="3">
    <source>
        <dbReference type="Proteomes" id="UP000679307"/>
    </source>
</evidence>
<dbReference type="RefSeq" id="WP_214056405.1">
    <property type="nucleotide sequence ID" value="NZ_CP075371.1"/>
</dbReference>